<name>L0EY82_LIBCB</name>
<evidence type="ECO:0000256" key="7">
    <source>
        <dbReference type="ARBA" id="ARBA00022490"/>
    </source>
</evidence>
<keyword evidence="10 14" id="KW-0418">Kinase</keyword>
<dbReference type="eggNOG" id="COG1072">
    <property type="taxonomic scope" value="Bacteria"/>
</dbReference>
<comment type="pathway">
    <text evidence="3 14 15">Cofactor biosynthesis; coenzyme A biosynthesis; CoA from (R)-pantothenate: step 1/5.</text>
</comment>
<evidence type="ECO:0000256" key="8">
    <source>
        <dbReference type="ARBA" id="ARBA00022679"/>
    </source>
</evidence>
<comment type="caution">
    <text evidence="14">Lacks conserved residue(s) required for the propagation of feature annotation.</text>
</comment>
<dbReference type="PATRIC" id="fig|1215343.11.peg.1397"/>
<dbReference type="GO" id="GO:0004594">
    <property type="term" value="F:pantothenate kinase activity"/>
    <property type="evidence" value="ECO:0007669"/>
    <property type="project" value="UniProtKB-UniRule"/>
</dbReference>
<evidence type="ECO:0000256" key="12">
    <source>
        <dbReference type="ARBA" id="ARBA00022993"/>
    </source>
</evidence>
<evidence type="ECO:0000256" key="9">
    <source>
        <dbReference type="ARBA" id="ARBA00022741"/>
    </source>
</evidence>
<keyword evidence="9 14" id="KW-0547">Nucleotide-binding</keyword>
<dbReference type="GO" id="GO:0005524">
    <property type="term" value="F:ATP binding"/>
    <property type="evidence" value="ECO:0007669"/>
    <property type="project" value="UniProtKB-UniRule"/>
</dbReference>
<evidence type="ECO:0000256" key="15">
    <source>
        <dbReference type="RuleBase" id="RU003530"/>
    </source>
</evidence>
<comment type="subcellular location">
    <subcellularLocation>
        <location evidence="2 14 15">Cytoplasm</location>
    </subcellularLocation>
</comment>
<evidence type="ECO:0000256" key="13">
    <source>
        <dbReference type="ARBA" id="ARBA00032866"/>
    </source>
</evidence>
<protein>
    <recommendedName>
        <fullName evidence="6 14">Pantothenate kinase</fullName>
        <ecNumber evidence="5 14">2.7.1.33</ecNumber>
    </recommendedName>
    <alternativeName>
        <fullName evidence="13 14">Pantothenic acid kinase</fullName>
    </alternativeName>
</protein>
<keyword evidence="8 14" id="KW-0808">Transferase</keyword>
<accession>L0EY82</accession>
<dbReference type="SUPFAM" id="SSF52540">
    <property type="entry name" value="P-loop containing nucleoside triphosphate hydrolases"/>
    <property type="match status" value="1"/>
</dbReference>
<evidence type="ECO:0000313" key="18">
    <source>
        <dbReference type="Proteomes" id="UP000010799"/>
    </source>
</evidence>
<dbReference type="GO" id="GO:0005737">
    <property type="term" value="C:cytoplasm"/>
    <property type="evidence" value="ECO:0007669"/>
    <property type="project" value="UniProtKB-SubCell"/>
</dbReference>
<keyword evidence="11 14" id="KW-0067">ATP-binding</keyword>
<organism evidence="17 18">
    <name type="scientific">Liberibacter crescens (strain BT-1)</name>
    <dbReference type="NCBI Taxonomy" id="1215343"/>
    <lineage>
        <taxon>Bacteria</taxon>
        <taxon>Pseudomonadati</taxon>
        <taxon>Pseudomonadota</taxon>
        <taxon>Alphaproteobacteria</taxon>
        <taxon>Hyphomicrobiales</taxon>
        <taxon>Rhizobiaceae</taxon>
        <taxon>Liberibacter</taxon>
    </lineage>
</organism>
<dbReference type="EC" id="2.7.1.33" evidence="5 14"/>
<dbReference type="STRING" id="1215343.B488_13540"/>
<dbReference type="InterPro" id="IPR004566">
    <property type="entry name" value="PanK"/>
</dbReference>
<evidence type="ECO:0000259" key="16">
    <source>
        <dbReference type="Pfam" id="PF00485"/>
    </source>
</evidence>
<comment type="catalytic activity">
    <reaction evidence="1 14 15">
        <text>(R)-pantothenate + ATP = (R)-4'-phosphopantothenate + ADP + H(+)</text>
        <dbReference type="Rhea" id="RHEA:16373"/>
        <dbReference type="ChEBI" id="CHEBI:10986"/>
        <dbReference type="ChEBI" id="CHEBI:15378"/>
        <dbReference type="ChEBI" id="CHEBI:29032"/>
        <dbReference type="ChEBI" id="CHEBI:30616"/>
        <dbReference type="ChEBI" id="CHEBI:456216"/>
        <dbReference type="EC" id="2.7.1.33"/>
    </reaction>
</comment>
<dbReference type="Proteomes" id="UP000010799">
    <property type="component" value="Chromosome"/>
</dbReference>
<keyword evidence="18" id="KW-1185">Reference proteome</keyword>
<dbReference type="AlphaFoldDB" id="L0EY82"/>
<reference evidence="17 18" key="1">
    <citation type="journal article" date="2012" name="Stand. Genomic Sci.">
        <title>Complete genome sequence of Liberibacter crescens BT-1.</title>
        <authorList>
            <person name="Leonard M.T."/>
            <person name="Fagen J.R."/>
            <person name="Davis-Richardson A.G."/>
            <person name="Davis M.J."/>
            <person name="Triplett E.W."/>
        </authorList>
    </citation>
    <scope>NUCLEOTIDE SEQUENCE [LARGE SCALE GENOMIC DNA]</scope>
    <source>
        <strain evidence="17 18">BT-1</strain>
    </source>
</reference>
<dbReference type="HAMAP" id="MF_00215">
    <property type="entry name" value="Pantothen_kinase_1"/>
    <property type="match status" value="1"/>
</dbReference>
<evidence type="ECO:0000256" key="6">
    <source>
        <dbReference type="ARBA" id="ARBA00015080"/>
    </source>
</evidence>
<comment type="similarity">
    <text evidence="4 14 15">Belongs to the prokaryotic pantothenate kinase family.</text>
</comment>
<evidence type="ECO:0000256" key="4">
    <source>
        <dbReference type="ARBA" id="ARBA00006087"/>
    </source>
</evidence>
<evidence type="ECO:0000256" key="5">
    <source>
        <dbReference type="ARBA" id="ARBA00012102"/>
    </source>
</evidence>
<dbReference type="KEGG" id="lcc:B488_13540"/>
<dbReference type="EMBL" id="CP003789">
    <property type="protein sequence ID" value="AGA65346.1"/>
    <property type="molecule type" value="Genomic_DNA"/>
</dbReference>
<gene>
    <name evidence="14" type="primary">coaA</name>
    <name evidence="17" type="ordered locus">B488_13540</name>
</gene>
<evidence type="ECO:0000256" key="10">
    <source>
        <dbReference type="ARBA" id="ARBA00022777"/>
    </source>
</evidence>
<dbReference type="CDD" id="cd02025">
    <property type="entry name" value="PanK"/>
    <property type="match status" value="1"/>
</dbReference>
<keyword evidence="12 14" id="KW-0173">Coenzyme A biosynthesis</keyword>
<dbReference type="NCBIfam" id="TIGR00554">
    <property type="entry name" value="panK_bact"/>
    <property type="match status" value="1"/>
</dbReference>
<evidence type="ECO:0000256" key="14">
    <source>
        <dbReference type="HAMAP-Rule" id="MF_00215"/>
    </source>
</evidence>
<evidence type="ECO:0000256" key="11">
    <source>
        <dbReference type="ARBA" id="ARBA00022840"/>
    </source>
</evidence>
<dbReference type="UniPathway" id="UPA00241">
    <property type="reaction ID" value="UER00352"/>
</dbReference>
<feature type="domain" description="Phosphoribulokinase/uridine kinase" evidence="16">
    <location>
        <begin position="94"/>
        <end position="252"/>
    </location>
</feature>
<dbReference type="InterPro" id="IPR006083">
    <property type="entry name" value="PRK/URK"/>
</dbReference>
<dbReference type="Gene3D" id="3.40.50.300">
    <property type="entry name" value="P-loop containing nucleotide triphosphate hydrolases"/>
    <property type="match status" value="1"/>
</dbReference>
<evidence type="ECO:0000256" key="3">
    <source>
        <dbReference type="ARBA" id="ARBA00005225"/>
    </source>
</evidence>
<dbReference type="Pfam" id="PF00485">
    <property type="entry name" value="PRK"/>
    <property type="match status" value="1"/>
</dbReference>
<evidence type="ECO:0000313" key="17">
    <source>
        <dbReference type="EMBL" id="AGA65346.1"/>
    </source>
</evidence>
<keyword evidence="7 14" id="KW-0963">Cytoplasm</keyword>
<dbReference type="HOGENOM" id="CLU_053818_1_1_5"/>
<sequence>MFSEKSTSETKNYSPYHFFTSEEWASFRANTPLTLTEEEVTRLRSFDDPIDLYEVRKIYLSLSRLLSIHVEASQTLFQKRRVFLNLKSCKKPFIIGIAGPVAVGKSTTARILNELLARWPSSPKVNLVTTDSFLFPNSILERKGLMERKGFPESYDLPKLLQFLSDIKAGQEKVIAPCYSHLKYDILNGEFSEINQPDILILEGINVLQPQYFPKNGKIIPMVSDFFDFSVYIDAEENLIHKWYLDRFMKFRKTAFLDPNSYFHRYAKIDKKQAWDIAEKIWKNVNLKNLHKNIMQTRKRADLILRKGENHLVQSVQLRKI</sequence>
<dbReference type="PIRSF" id="PIRSF000545">
    <property type="entry name" value="Pantothenate_kin"/>
    <property type="match status" value="1"/>
</dbReference>
<evidence type="ECO:0000256" key="2">
    <source>
        <dbReference type="ARBA" id="ARBA00004496"/>
    </source>
</evidence>
<proteinExistence type="inferred from homology"/>
<dbReference type="PANTHER" id="PTHR10285">
    <property type="entry name" value="URIDINE KINASE"/>
    <property type="match status" value="1"/>
</dbReference>
<evidence type="ECO:0000256" key="1">
    <source>
        <dbReference type="ARBA" id="ARBA00001206"/>
    </source>
</evidence>
<dbReference type="RefSeq" id="WP_015273771.1">
    <property type="nucleotide sequence ID" value="NC_019907.1"/>
</dbReference>
<dbReference type="GO" id="GO:0015937">
    <property type="term" value="P:coenzyme A biosynthetic process"/>
    <property type="evidence" value="ECO:0007669"/>
    <property type="project" value="UniProtKB-UniRule"/>
</dbReference>
<dbReference type="InterPro" id="IPR027417">
    <property type="entry name" value="P-loop_NTPase"/>
</dbReference>